<dbReference type="InterPro" id="IPR005119">
    <property type="entry name" value="LysR_subst-bd"/>
</dbReference>
<dbReference type="InterPro" id="IPR000847">
    <property type="entry name" value="LysR_HTH_N"/>
</dbReference>
<organism evidence="6 7">
    <name type="scientific">Rhodococcus zopfii</name>
    <dbReference type="NCBI Taxonomy" id="43772"/>
    <lineage>
        <taxon>Bacteria</taxon>
        <taxon>Bacillati</taxon>
        <taxon>Actinomycetota</taxon>
        <taxon>Actinomycetes</taxon>
        <taxon>Mycobacteriales</taxon>
        <taxon>Nocardiaceae</taxon>
        <taxon>Rhodococcus</taxon>
    </lineage>
</organism>
<evidence type="ECO:0000256" key="1">
    <source>
        <dbReference type="ARBA" id="ARBA00009437"/>
    </source>
</evidence>
<dbReference type="Pfam" id="PF00126">
    <property type="entry name" value="HTH_1"/>
    <property type="match status" value="1"/>
</dbReference>
<dbReference type="PRINTS" id="PR00039">
    <property type="entry name" value="HTHLYSR"/>
</dbReference>
<sequence>MDLRRVDLNLLVVLDALLAECNVTRAARRLHMSQPATSTALARLRRQLEDPILVKDGRSLRPTPRALALVEPLRSVLATVERSILSPPEFDPARDTRVFTVLAGDYAEVALLRVLMKSDRYRTTAVQFDLRPVTGRGLAAFHRHDVDLAVLPEHLLEQPQFDRCGRALVLSDRFVGAVWTGHPYRGTELTPEVLARYPMLSYAPHDGISHLDRSLARVGVHARTGATTANVAVIPYALEETHLVTLLPERMASRLAGGADIRILEPTFPLAAVRQFAVWHEVHESDPAHTWLRGQIVEMSGLVARVG</sequence>
<dbReference type="CDD" id="cd08417">
    <property type="entry name" value="PBP2_Nitroaromatics_like"/>
    <property type="match status" value="1"/>
</dbReference>
<dbReference type="PROSITE" id="PS50931">
    <property type="entry name" value="HTH_LYSR"/>
    <property type="match status" value="1"/>
</dbReference>
<keyword evidence="7" id="KW-1185">Reference proteome</keyword>
<name>A0ABU3WVH4_9NOCA</name>
<dbReference type="InterPro" id="IPR050389">
    <property type="entry name" value="LysR-type_TF"/>
</dbReference>
<gene>
    <name evidence="6" type="ORF">F8M49_26145</name>
</gene>
<evidence type="ECO:0000256" key="4">
    <source>
        <dbReference type="ARBA" id="ARBA00023163"/>
    </source>
</evidence>
<evidence type="ECO:0000256" key="3">
    <source>
        <dbReference type="ARBA" id="ARBA00023125"/>
    </source>
</evidence>
<evidence type="ECO:0000259" key="5">
    <source>
        <dbReference type="PROSITE" id="PS50931"/>
    </source>
</evidence>
<dbReference type="PANTHER" id="PTHR30118:SF15">
    <property type="entry name" value="TRANSCRIPTIONAL REGULATORY PROTEIN"/>
    <property type="match status" value="1"/>
</dbReference>
<dbReference type="Gene3D" id="3.40.190.10">
    <property type="entry name" value="Periplasmic binding protein-like II"/>
    <property type="match status" value="2"/>
</dbReference>
<dbReference type="Proteomes" id="UP001275440">
    <property type="component" value="Unassembled WGS sequence"/>
</dbReference>
<dbReference type="SUPFAM" id="SSF46785">
    <property type="entry name" value="Winged helix' DNA-binding domain"/>
    <property type="match status" value="1"/>
</dbReference>
<dbReference type="Pfam" id="PF03466">
    <property type="entry name" value="LysR_substrate"/>
    <property type="match status" value="1"/>
</dbReference>
<reference evidence="6 7" key="1">
    <citation type="submission" date="2019-10" db="EMBL/GenBank/DDBJ databases">
        <title>Draft Genome Assembly of Rhodococcus zopfii DSM44189.</title>
        <authorList>
            <person name="Sutton J.M."/>
            <person name="Akob D.M."/>
            <person name="Bushman T.J."/>
        </authorList>
    </citation>
    <scope>NUCLEOTIDE SEQUENCE [LARGE SCALE GENOMIC DNA]</scope>
    <source>
        <strain evidence="6 7">DSM 44189</strain>
    </source>
</reference>
<keyword evidence="4" id="KW-0804">Transcription</keyword>
<evidence type="ECO:0000256" key="2">
    <source>
        <dbReference type="ARBA" id="ARBA00023015"/>
    </source>
</evidence>
<dbReference type="PANTHER" id="PTHR30118">
    <property type="entry name" value="HTH-TYPE TRANSCRIPTIONAL REGULATOR LEUO-RELATED"/>
    <property type="match status" value="1"/>
</dbReference>
<keyword evidence="2" id="KW-0805">Transcription regulation</keyword>
<dbReference type="InterPro" id="IPR036388">
    <property type="entry name" value="WH-like_DNA-bd_sf"/>
</dbReference>
<dbReference type="SUPFAM" id="SSF53850">
    <property type="entry name" value="Periplasmic binding protein-like II"/>
    <property type="match status" value="1"/>
</dbReference>
<comment type="similarity">
    <text evidence="1">Belongs to the LysR transcriptional regulatory family.</text>
</comment>
<evidence type="ECO:0000313" key="7">
    <source>
        <dbReference type="Proteomes" id="UP001275440"/>
    </source>
</evidence>
<accession>A0ABU3WVH4</accession>
<dbReference type="InterPro" id="IPR036390">
    <property type="entry name" value="WH_DNA-bd_sf"/>
</dbReference>
<evidence type="ECO:0000313" key="6">
    <source>
        <dbReference type="EMBL" id="MDV2478007.1"/>
    </source>
</evidence>
<proteinExistence type="inferred from homology"/>
<protein>
    <submittedName>
        <fullName evidence="6">LysR family transcriptional regulator</fullName>
    </submittedName>
</protein>
<dbReference type="InterPro" id="IPR037402">
    <property type="entry name" value="YidZ_PBP2"/>
</dbReference>
<feature type="domain" description="HTH lysR-type" evidence="5">
    <location>
        <begin position="6"/>
        <end position="63"/>
    </location>
</feature>
<dbReference type="Gene3D" id="1.10.10.10">
    <property type="entry name" value="Winged helix-like DNA-binding domain superfamily/Winged helix DNA-binding domain"/>
    <property type="match status" value="1"/>
</dbReference>
<comment type="caution">
    <text evidence="6">The sequence shown here is derived from an EMBL/GenBank/DDBJ whole genome shotgun (WGS) entry which is preliminary data.</text>
</comment>
<keyword evidence="3" id="KW-0238">DNA-binding</keyword>
<dbReference type="EMBL" id="WBMO01000005">
    <property type="protein sequence ID" value="MDV2478007.1"/>
    <property type="molecule type" value="Genomic_DNA"/>
</dbReference>